<reference evidence="1 2" key="1">
    <citation type="submission" date="2015-06" db="EMBL/GenBank/DDBJ databases">
        <title>Genome sequence of Pseudoalteromonas peptidolytica.</title>
        <authorList>
            <person name="Xie B.-B."/>
            <person name="Rong J.-C."/>
            <person name="Qin Q.-L."/>
            <person name="Zhang Y.-Z."/>
        </authorList>
    </citation>
    <scope>NUCLEOTIDE SEQUENCE [LARGE SCALE GENOMIC DNA]</scope>
    <source>
        <strain evidence="1 2">F12-50-A1</strain>
    </source>
</reference>
<keyword evidence="2" id="KW-1185">Reference proteome</keyword>
<sequence>MCYRPHAQNLRHVLNAIEGSFISGYVDGGGALKKSYS</sequence>
<organism evidence="1 2">
    <name type="scientific">Pseudoalteromonas peptidolytica F12-50-A1</name>
    <dbReference type="NCBI Taxonomy" id="1315280"/>
    <lineage>
        <taxon>Bacteria</taxon>
        <taxon>Pseudomonadati</taxon>
        <taxon>Pseudomonadota</taxon>
        <taxon>Gammaproteobacteria</taxon>
        <taxon>Alteromonadales</taxon>
        <taxon>Pseudoalteromonadaceae</taxon>
        <taxon>Pseudoalteromonas</taxon>
    </lineage>
</organism>
<proteinExistence type="predicted"/>
<evidence type="ECO:0000313" key="2">
    <source>
        <dbReference type="Proteomes" id="UP000660708"/>
    </source>
</evidence>
<gene>
    <name evidence="1" type="ORF">PPEP_a1809</name>
</gene>
<protein>
    <submittedName>
        <fullName evidence="1">Uncharacterized protein</fullName>
    </submittedName>
</protein>
<dbReference type="AlphaFoldDB" id="A0A8I0MXY5"/>
<accession>A0A8I0MXY5</accession>
<evidence type="ECO:0000313" key="1">
    <source>
        <dbReference type="EMBL" id="MBE0347368.1"/>
    </source>
</evidence>
<dbReference type="Proteomes" id="UP000660708">
    <property type="component" value="Unassembled WGS sequence"/>
</dbReference>
<name>A0A8I0MXY5_9GAMM</name>
<dbReference type="EMBL" id="AQHF01000026">
    <property type="protein sequence ID" value="MBE0347368.1"/>
    <property type="molecule type" value="Genomic_DNA"/>
</dbReference>
<comment type="caution">
    <text evidence="1">The sequence shown here is derived from an EMBL/GenBank/DDBJ whole genome shotgun (WGS) entry which is preliminary data.</text>
</comment>